<dbReference type="InterPro" id="IPR015943">
    <property type="entry name" value="WD40/YVTN_repeat-like_dom_sf"/>
</dbReference>
<accession>A0ABU9XL92</accession>
<sequence>MRKIWWVVFITCLGVLLTGCGDEEKEGNNKAVNAVIDFYEAVDENDQDKIEDNLKYFGEYNGDNDALIQDVSDQIEELGGFLQVTYVHLTKDLMEPDVVKELDEEFGDSWSFFYVEYSEESNIFGWIVKEIDEKYHIVSAQGSTLDDVLEGTPVSSTEGKADSNENMMEDTNLAFVQGNVIGNLYNSGIATIAENYRYYADSEHLYASIDGGESTIIDTGFITQLNAVEDYIYYLKDYQIWKSNFNGQEKEAIYRDHIQPSILLVYGDKIVFLGSEDINASTNLYMIDRDGDTLQQIDTNVDSFAVQDDTLFYVKNESEQDTVYRVKADDEKEALFRLDEISYMQIDGETIYYTAGNSLRKVNLDGSDDQELSLGLMVDVHGYSTPILNGDYVYFTMQADRFFYRISKEGGQPEYMGYPTDGYSSIVDDNVYAWIFQEGNFHLQVNDNQVDVSHGNDTTEVNGALDTLKKIYEASLQSDQATVSRLTALLEDEDLSEYALMDWLSERLLAVGDTDALPLEEIKPEDINPELHQNIVNDIGENYSMIIDREDEDYMIVFILQRVNNDYYLVWYEDENMEEFKGSYVTW</sequence>
<comment type="caution">
    <text evidence="2">The sequence shown here is derived from an EMBL/GenBank/DDBJ whole genome shotgun (WGS) entry which is preliminary data.</text>
</comment>
<dbReference type="EMBL" id="JBDIML010000009">
    <property type="protein sequence ID" value="MEN2769056.1"/>
    <property type="molecule type" value="Genomic_DNA"/>
</dbReference>
<dbReference type="Proteomes" id="UP001444625">
    <property type="component" value="Unassembled WGS sequence"/>
</dbReference>
<feature type="domain" description="Prolow-density lipoprotein receptor-related protein 1-like beta-propeller" evidence="1">
    <location>
        <begin position="179"/>
        <end position="432"/>
    </location>
</feature>
<evidence type="ECO:0000313" key="2">
    <source>
        <dbReference type="EMBL" id="MEN2769056.1"/>
    </source>
</evidence>
<protein>
    <submittedName>
        <fullName evidence="2">DUF5050 domain-containing protein</fullName>
    </submittedName>
</protein>
<dbReference type="Gene3D" id="2.130.10.10">
    <property type="entry name" value="YVTN repeat-like/Quinoprotein amine dehydrogenase"/>
    <property type="match status" value="1"/>
</dbReference>
<gene>
    <name evidence="2" type="ORF">ABC228_17925</name>
</gene>
<evidence type="ECO:0000313" key="3">
    <source>
        <dbReference type="Proteomes" id="UP001444625"/>
    </source>
</evidence>
<keyword evidence="3" id="KW-1185">Reference proteome</keyword>
<name>A0ABU9XL92_9BACI</name>
<dbReference type="RefSeq" id="WP_345826553.1">
    <property type="nucleotide sequence ID" value="NZ_JBDIML010000009.1"/>
</dbReference>
<dbReference type="Pfam" id="PF16472">
    <property type="entry name" value="DUF5050"/>
    <property type="match status" value="1"/>
</dbReference>
<organism evidence="2 3">
    <name type="scientific">Ornithinibacillus xuwenensis</name>
    <dbReference type="NCBI Taxonomy" id="3144668"/>
    <lineage>
        <taxon>Bacteria</taxon>
        <taxon>Bacillati</taxon>
        <taxon>Bacillota</taxon>
        <taxon>Bacilli</taxon>
        <taxon>Bacillales</taxon>
        <taxon>Bacillaceae</taxon>
        <taxon>Ornithinibacillus</taxon>
    </lineage>
</organism>
<evidence type="ECO:0000259" key="1">
    <source>
        <dbReference type="Pfam" id="PF16472"/>
    </source>
</evidence>
<dbReference type="InterPro" id="IPR032485">
    <property type="entry name" value="LRP1-like_beta_prop"/>
</dbReference>
<dbReference type="SUPFAM" id="SSF69304">
    <property type="entry name" value="Tricorn protease N-terminal domain"/>
    <property type="match status" value="1"/>
</dbReference>
<proteinExistence type="predicted"/>
<dbReference type="PROSITE" id="PS51257">
    <property type="entry name" value="PROKAR_LIPOPROTEIN"/>
    <property type="match status" value="1"/>
</dbReference>
<reference evidence="2 3" key="1">
    <citation type="submission" date="2024-05" db="EMBL/GenBank/DDBJ databases">
        <authorList>
            <person name="Haq I."/>
            <person name="Ullah Z."/>
            <person name="Ahmad R."/>
            <person name="Li M."/>
            <person name="Tong Y."/>
        </authorList>
    </citation>
    <scope>NUCLEOTIDE SEQUENCE [LARGE SCALE GENOMIC DNA]</scope>
    <source>
        <strain evidence="2 3">16A2E</strain>
    </source>
</reference>